<feature type="compositionally biased region" description="Low complexity" evidence="1">
    <location>
        <begin position="179"/>
        <end position="198"/>
    </location>
</feature>
<evidence type="ECO:0000313" key="3">
    <source>
        <dbReference type="EMBL" id="CAK0791664.1"/>
    </source>
</evidence>
<feature type="compositionally biased region" description="Low complexity" evidence="1">
    <location>
        <begin position="710"/>
        <end position="722"/>
    </location>
</feature>
<organism evidence="3 4">
    <name type="scientific">Prorocentrum cordatum</name>
    <dbReference type="NCBI Taxonomy" id="2364126"/>
    <lineage>
        <taxon>Eukaryota</taxon>
        <taxon>Sar</taxon>
        <taxon>Alveolata</taxon>
        <taxon>Dinophyceae</taxon>
        <taxon>Prorocentrales</taxon>
        <taxon>Prorocentraceae</taxon>
        <taxon>Prorocentrum</taxon>
    </lineage>
</organism>
<keyword evidence="2" id="KW-0812">Transmembrane</keyword>
<feature type="compositionally biased region" description="Basic and acidic residues" evidence="1">
    <location>
        <begin position="67"/>
        <end position="81"/>
    </location>
</feature>
<reference evidence="3" key="1">
    <citation type="submission" date="2023-10" db="EMBL/GenBank/DDBJ databases">
        <authorList>
            <person name="Chen Y."/>
            <person name="Shah S."/>
            <person name="Dougan E. K."/>
            <person name="Thang M."/>
            <person name="Chan C."/>
        </authorList>
    </citation>
    <scope>NUCLEOTIDE SEQUENCE [LARGE SCALE GENOMIC DNA]</scope>
</reference>
<feature type="compositionally biased region" description="Basic residues" evidence="1">
    <location>
        <begin position="246"/>
        <end position="259"/>
    </location>
</feature>
<feature type="region of interest" description="Disordered" evidence="1">
    <location>
        <begin position="313"/>
        <end position="440"/>
    </location>
</feature>
<evidence type="ECO:0000256" key="1">
    <source>
        <dbReference type="SAM" id="MobiDB-lite"/>
    </source>
</evidence>
<evidence type="ECO:0000256" key="2">
    <source>
        <dbReference type="SAM" id="Phobius"/>
    </source>
</evidence>
<proteinExistence type="predicted"/>
<sequence>MATLVGHLRCDNLKLRGALIEAQREVEEMAVALEEREDELNRLRAEAVSREGAGAPSATQDAGQEAAEERARFLEDGEGERQRLVEEAARLGAELRTAQEEQEAARRERARLESQLVRSKVRCAEAEERAEATEHLCAYYEDQGSWWPSTPSSARSPRWPGRRPPPQRCRRWRGGARGAGAPTTPRRSAPSRRPGAPAGRRRAGRGPASSGSWAACSGRATAAPRGATGPRAASRPGAPRPAPGRRGGRRRRRPARRRTRDAQRQKQVIACLMAELDKANHERHDLQAGAVSKDVVRTARRATGRRWAATTPAGMPTWCASGESQDRDLKKGATASERINKMGSSSEARTSDGAADWPPCLESTARPARPPDERAPGGAPLRPSASPRDVGRKARLRVPSGLERRQKSHPSTQSCGNSGSGSRGSARLNGAKRASVASPLRVLRQKEQALAKPELHQGVDDLSSCALGAGPAFRLKVRLCGTARVGAVSRSVRLARRVAAAGARAPWHRGGVLEAPAGVEEALQETREEGLAHGEGPLRPEDLGQRTVEAAAEDQGAAGPIAVAAPSARGACWSLETLWKLADLAPSVGASARRVAGGAACRGAGCRWAGDLGAGPVGGPGRGPGVHPGPALEGEAAVSHQATGRSAAAAPHFDCRPGAVAFETVHLPGRNVVLLRQGPGCPVLAPGPRPIVGVASEDAAEAEVVDDASGGALLSPSSALHGDTPQGRSAARARGPTPSAAAVAAGGLLAAALLLAIFLSLAVRDRRARGPGLLAQKAAEEAEAEAARADGEEAERRAREEELEQMARAEAESRAREEAEQKARAEAAALAQRLLEEQEKALEAAEAAPVSARSTKSGGSAGNKCKYDDHRRAYKLAREEEERRSQQEKDEVHKTGRPAGEPGPEQKGWCGPCGCSSSKGAGEPGRK</sequence>
<feature type="region of interest" description="Disordered" evidence="1">
    <location>
        <begin position="784"/>
        <end position="828"/>
    </location>
</feature>
<protein>
    <submittedName>
        <fullName evidence="3">Uncharacterized protein</fullName>
    </submittedName>
</protein>
<keyword evidence="2" id="KW-0472">Membrane</keyword>
<dbReference type="PANTHER" id="PTHR23159">
    <property type="entry name" value="CENTROSOMAL PROTEIN 2"/>
    <property type="match status" value="1"/>
</dbReference>
<feature type="compositionally biased region" description="Basic and acidic residues" evidence="1">
    <location>
        <begin position="785"/>
        <end position="825"/>
    </location>
</feature>
<feature type="region of interest" description="Disordered" evidence="1">
    <location>
        <begin position="43"/>
        <end position="81"/>
    </location>
</feature>
<dbReference type="EMBL" id="CAUYUJ010000625">
    <property type="protein sequence ID" value="CAK0791664.1"/>
    <property type="molecule type" value="Genomic_DNA"/>
</dbReference>
<feature type="transmembrane region" description="Helical" evidence="2">
    <location>
        <begin position="740"/>
        <end position="763"/>
    </location>
</feature>
<name>A0ABN9PHS9_9DINO</name>
<feature type="region of interest" description="Disordered" evidence="1">
    <location>
        <begin position="710"/>
        <end position="735"/>
    </location>
</feature>
<gene>
    <name evidence="3" type="ORF">PCOR1329_LOCUS2480</name>
</gene>
<feature type="region of interest" description="Disordered" evidence="1">
    <location>
        <begin position="141"/>
        <end position="265"/>
    </location>
</feature>
<feature type="region of interest" description="Disordered" evidence="1">
    <location>
        <begin position="840"/>
        <end position="927"/>
    </location>
</feature>
<feature type="compositionally biased region" description="Low complexity" evidence="1">
    <location>
        <begin position="205"/>
        <end position="237"/>
    </location>
</feature>
<evidence type="ECO:0000313" key="4">
    <source>
        <dbReference type="Proteomes" id="UP001189429"/>
    </source>
</evidence>
<feature type="compositionally biased region" description="Basic and acidic residues" evidence="1">
    <location>
        <begin position="865"/>
        <end position="894"/>
    </location>
</feature>
<keyword evidence="4" id="KW-1185">Reference proteome</keyword>
<keyword evidence="2" id="KW-1133">Transmembrane helix</keyword>
<comment type="caution">
    <text evidence="3">The sequence shown here is derived from an EMBL/GenBank/DDBJ whole genome shotgun (WGS) entry which is preliminary data.</text>
</comment>
<dbReference type="PANTHER" id="PTHR23159:SF60">
    <property type="entry name" value="SPINDLE ASSEMBLY ABNORMAL PROTEIN 4"/>
    <property type="match status" value="1"/>
</dbReference>
<accession>A0ABN9PHS9</accession>
<dbReference type="Proteomes" id="UP001189429">
    <property type="component" value="Unassembled WGS sequence"/>
</dbReference>